<evidence type="ECO:0000313" key="12">
    <source>
        <dbReference type="Ensembl" id="ENSPCLP00000011988.1"/>
    </source>
</evidence>
<protein>
    <recommendedName>
        <fullName evidence="8">Serine protease 56</fullName>
    </recommendedName>
</protein>
<evidence type="ECO:0000256" key="8">
    <source>
        <dbReference type="ARBA" id="ARBA00073729"/>
    </source>
</evidence>
<dbReference type="InterPro" id="IPR018114">
    <property type="entry name" value="TRYPSIN_HIS"/>
</dbReference>
<dbReference type="Ensembl" id="ENSPCLT00000016001.1">
    <property type="protein sequence ID" value="ENSPCLP00000011988.1"/>
    <property type="gene ID" value="ENSPCLG00000009851.1"/>
</dbReference>
<keyword evidence="2" id="KW-0732">Signal</keyword>
<dbReference type="GO" id="GO:0005615">
    <property type="term" value="C:extracellular space"/>
    <property type="evidence" value="ECO:0007669"/>
    <property type="project" value="TreeGrafter"/>
</dbReference>
<evidence type="ECO:0000313" key="13">
    <source>
        <dbReference type="Proteomes" id="UP000472261"/>
    </source>
</evidence>
<evidence type="ECO:0000256" key="9">
    <source>
        <dbReference type="RuleBase" id="RU363034"/>
    </source>
</evidence>
<evidence type="ECO:0000259" key="11">
    <source>
        <dbReference type="PROSITE" id="PS50240"/>
    </source>
</evidence>
<dbReference type="PRINTS" id="PR00722">
    <property type="entry name" value="CHYMOTRYPSIN"/>
</dbReference>
<dbReference type="SMART" id="SM00020">
    <property type="entry name" value="Tryp_SPc"/>
    <property type="match status" value="1"/>
</dbReference>
<name>A0A669Q0S5_PHACC</name>
<dbReference type="InterPro" id="IPR033116">
    <property type="entry name" value="TRYPSIN_SER"/>
</dbReference>
<dbReference type="CDD" id="cd00190">
    <property type="entry name" value="Tryp_SPc"/>
    <property type="match status" value="1"/>
</dbReference>
<dbReference type="GO" id="GO:0007596">
    <property type="term" value="P:blood coagulation"/>
    <property type="evidence" value="ECO:0007669"/>
    <property type="project" value="TreeGrafter"/>
</dbReference>
<keyword evidence="6" id="KW-0325">Glycoprotein</keyword>
<dbReference type="FunFam" id="2.40.10.10:FF:000081">
    <property type="entry name" value="Serine protease 56"/>
    <property type="match status" value="1"/>
</dbReference>
<dbReference type="InterPro" id="IPR009003">
    <property type="entry name" value="Peptidase_S1_PA"/>
</dbReference>
<evidence type="ECO:0000256" key="7">
    <source>
        <dbReference type="ARBA" id="ARBA00060315"/>
    </source>
</evidence>
<keyword evidence="5" id="KW-1015">Disulfide bond</keyword>
<keyword evidence="1 9" id="KW-0645">Protease</keyword>
<feature type="compositionally biased region" description="Low complexity" evidence="10">
    <location>
        <begin position="94"/>
        <end position="112"/>
    </location>
</feature>
<accession>A0A669Q0S5</accession>
<feature type="domain" description="Peptidase S1" evidence="11">
    <location>
        <begin position="163"/>
        <end position="397"/>
    </location>
</feature>
<dbReference type="InterPro" id="IPR043504">
    <property type="entry name" value="Peptidase_S1_PA_chymotrypsin"/>
</dbReference>
<dbReference type="InterPro" id="IPR001254">
    <property type="entry name" value="Trypsin_dom"/>
</dbReference>
<evidence type="ECO:0000256" key="2">
    <source>
        <dbReference type="ARBA" id="ARBA00022729"/>
    </source>
</evidence>
<evidence type="ECO:0000256" key="5">
    <source>
        <dbReference type="ARBA" id="ARBA00023157"/>
    </source>
</evidence>
<dbReference type="Pfam" id="PF00089">
    <property type="entry name" value="Trypsin"/>
    <property type="match status" value="1"/>
</dbReference>
<dbReference type="PROSITE" id="PS00135">
    <property type="entry name" value="TRYPSIN_SER"/>
    <property type="match status" value="1"/>
</dbReference>
<dbReference type="SUPFAM" id="SSF50494">
    <property type="entry name" value="Trypsin-like serine proteases"/>
    <property type="match status" value="1"/>
</dbReference>
<keyword evidence="3 9" id="KW-0378">Hydrolase</keyword>
<organism evidence="12 13">
    <name type="scientific">Phasianus colchicus</name>
    <name type="common">Common pheasant</name>
    <dbReference type="NCBI Taxonomy" id="9054"/>
    <lineage>
        <taxon>Eukaryota</taxon>
        <taxon>Metazoa</taxon>
        <taxon>Chordata</taxon>
        <taxon>Craniata</taxon>
        <taxon>Vertebrata</taxon>
        <taxon>Euteleostomi</taxon>
        <taxon>Archelosauria</taxon>
        <taxon>Archosauria</taxon>
        <taxon>Dinosauria</taxon>
        <taxon>Saurischia</taxon>
        <taxon>Theropoda</taxon>
        <taxon>Coelurosauria</taxon>
        <taxon>Aves</taxon>
        <taxon>Neognathae</taxon>
        <taxon>Galloanserae</taxon>
        <taxon>Galliformes</taxon>
        <taxon>Phasianidae</taxon>
        <taxon>Phasianinae</taxon>
        <taxon>Phasianus</taxon>
    </lineage>
</organism>
<dbReference type="InterPro" id="IPR050127">
    <property type="entry name" value="Serine_Proteases_S1"/>
</dbReference>
<dbReference type="GO" id="GO:0031638">
    <property type="term" value="P:zymogen activation"/>
    <property type="evidence" value="ECO:0007669"/>
    <property type="project" value="TreeGrafter"/>
</dbReference>
<keyword evidence="13" id="KW-1185">Reference proteome</keyword>
<feature type="region of interest" description="Disordered" evidence="10">
    <location>
        <begin position="143"/>
        <end position="162"/>
    </location>
</feature>
<dbReference type="PANTHER" id="PTHR24264:SF46">
    <property type="entry name" value="COAGULATION FACTOR XII"/>
    <property type="match status" value="1"/>
</dbReference>
<comment type="function">
    <text evidence="7">Serine protease required during eye development.</text>
</comment>
<dbReference type="PROSITE" id="PS00134">
    <property type="entry name" value="TRYPSIN_HIS"/>
    <property type="match status" value="1"/>
</dbReference>
<dbReference type="InterPro" id="IPR001314">
    <property type="entry name" value="Peptidase_S1A"/>
</dbReference>
<dbReference type="GO" id="GO:0043010">
    <property type="term" value="P:camera-type eye development"/>
    <property type="evidence" value="ECO:0007669"/>
    <property type="project" value="UniProtKB-ARBA"/>
</dbReference>
<dbReference type="PANTHER" id="PTHR24264">
    <property type="entry name" value="TRYPSIN-RELATED"/>
    <property type="match status" value="1"/>
</dbReference>
<sequence>MGVQKWDGALERSQRDRSGIGRYGVELRDRGHRQTEGWRIWNETGHWGYRLGTQSHWGQRGHRVALRAAGTWPPPTTPTHSTVLAKAAPNPSIAAEMPGEPGTAAPATPTAPSPTLCRGAEVSVGSCRPAGCPRPTARSFIPSERCGGRVDPSANSTAPRGRIMGGSAARRGAWPWLVSVWLHGELVCGGVLVSHAWALTAAHCFNGYGNELAWTVVVGDHELGKADPGEREVPVRRIVPHPKFNPKTFHGDLALLELAEPLAPSGTVSPVCLPSGTTEPSPGTPCRIAGWGSLYEEGPSAEVVMEAQVPLLSQETCRAALGRELLTSAMFCAGYLSGGIDSCQGDSGGPLVCQDPSSHRFVLYGITSWGDGCGERGKPGVYTRVAAFADWLSLQMDSVPGSREPSCFDLLALSQLPPEQQPLEHTRLCSFYAGSCRAAPGRASCTHLADETCRARMRRCELHSYAQTLVGLLRRAGDFIRNHIAHQPEAGCWAWSPHTTPDTHPPSLSYFPPVAACPGLNASALRVGVVQELYAWVLQVPEPDLAMTFQEILVDLSSKNTKGLYRAQVRATVGGRPTAFAGLVGLESDSLARSMPGLVALALEALKT</sequence>
<evidence type="ECO:0000256" key="6">
    <source>
        <dbReference type="ARBA" id="ARBA00023180"/>
    </source>
</evidence>
<feature type="region of interest" description="Disordered" evidence="10">
    <location>
        <begin position="92"/>
        <end position="112"/>
    </location>
</feature>
<keyword evidence="4 9" id="KW-0720">Serine protease</keyword>
<dbReference type="PROSITE" id="PS50240">
    <property type="entry name" value="TRYPSIN_DOM"/>
    <property type="match status" value="1"/>
</dbReference>
<dbReference type="GO" id="GO:0005791">
    <property type="term" value="C:rough endoplasmic reticulum"/>
    <property type="evidence" value="ECO:0007669"/>
    <property type="project" value="TreeGrafter"/>
</dbReference>
<dbReference type="AlphaFoldDB" id="A0A669Q0S5"/>
<dbReference type="GO" id="GO:0004252">
    <property type="term" value="F:serine-type endopeptidase activity"/>
    <property type="evidence" value="ECO:0007669"/>
    <property type="project" value="InterPro"/>
</dbReference>
<reference evidence="12" key="1">
    <citation type="submission" date="2025-08" db="UniProtKB">
        <authorList>
            <consortium name="Ensembl"/>
        </authorList>
    </citation>
    <scope>IDENTIFICATION</scope>
</reference>
<evidence type="ECO:0000256" key="3">
    <source>
        <dbReference type="ARBA" id="ARBA00022801"/>
    </source>
</evidence>
<evidence type="ECO:0000256" key="10">
    <source>
        <dbReference type="SAM" id="MobiDB-lite"/>
    </source>
</evidence>
<dbReference type="Gene3D" id="2.40.10.10">
    <property type="entry name" value="Trypsin-like serine proteases"/>
    <property type="match status" value="1"/>
</dbReference>
<dbReference type="Proteomes" id="UP000472261">
    <property type="component" value="Unplaced"/>
</dbReference>
<evidence type="ECO:0000256" key="1">
    <source>
        <dbReference type="ARBA" id="ARBA00022670"/>
    </source>
</evidence>
<proteinExistence type="predicted"/>
<reference evidence="12" key="2">
    <citation type="submission" date="2025-09" db="UniProtKB">
        <authorList>
            <consortium name="Ensembl"/>
        </authorList>
    </citation>
    <scope>IDENTIFICATION</scope>
</reference>
<evidence type="ECO:0000256" key="4">
    <source>
        <dbReference type="ARBA" id="ARBA00022825"/>
    </source>
</evidence>